<dbReference type="Gene3D" id="3.40.190.10">
    <property type="entry name" value="Periplasmic binding protein-like II"/>
    <property type="match status" value="2"/>
</dbReference>
<dbReference type="PANTHER" id="PTHR35936:SF25">
    <property type="entry name" value="ABC TRANSPORTER SUBSTRATE-BINDING PROTEIN"/>
    <property type="match status" value="1"/>
</dbReference>
<organism evidence="6 7">
    <name type="scientific">Zooshikella ganghwensis</name>
    <dbReference type="NCBI Taxonomy" id="202772"/>
    <lineage>
        <taxon>Bacteria</taxon>
        <taxon>Pseudomonadati</taxon>
        <taxon>Pseudomonadota</taxon>
        <taxon>Gammaproteobacteria</taxon>
        <taxon>Oceanospirillales</taxon>
        <taxon>Zooshikellaceae</taxon>
        <taxon>Zooshikella</taxon>
    </lineage>
</organism>
<feature type="domain" description="Solute-binding protein family 3/N-terminal" evidence="4">
    <location>
        <begin position="32"/>
        <end position="244"/>
    </location>
</feature>
<comment type="similarity">
    <text evidence="1">Belongs to the bacterial solute-binding protein 3 family.</text>
</comment>
<evidence type="ECO:0000313" key="5">
    <source>
        <dbReference type="EMBL" id="RDH41826.1"/>
    </source>
</evidence>
<dbReference type="AlphaFoldDB" id="A0A4P9VI55"/>
<evidence type="ECO:0000313" key="6">
    <source>
        <dbReference type="EMBL" id="RDH41857.1"/>
    </source>
</evidence>
<dbReference type="PANTHER" id="PTHR35936">
    <property type="entry name" value="MEMBRANE-BOUND LYTIC MUREIN TRANSGLYCOSYLASE F"/>
    <property type="match status" value="1"/>
</dbReference>
<evidence type="ECO:0000256" key="2">
    <source>
        <dbReference type="ARBA" id="ARBA00022729"/>
    </source>
</evidence>
<dbReference type="SUPFAM" id="SSF53850">
    <property type="entry name" value="Periplasmic binding protein-like II"/>
    <property type="match status" value="1"/>
</dbReference>
<accession>A0A4P9VI55</accession>
<feature type="signal peptide" evidence="3">
    <location>
        <begin position="1"/>
        <end position="22"/>
    </location>
</feature>
<dbReference type="Pfam" id="PF00497">
    <property type="entry name" value="SBP_bac_3"/>
    <property type="match status" value="1"/>
</dbReference>
<dbReference type="EMBL" id="NDXW01000003">
    <property type="protein sequence ID" value="RDH41826.1"/>
    <property type="molecule type" value="Genomic_DNA"/>
</dbReference>
<keyword evidence="2 3" id="KW-0732">Signal</keyword>
<evidence type="ECO:0000313" key="7">
    <source>
        <dbReference type="Proteomes" id="UP000257039"/>
    </source>
</evidence>
<evidence type="ECO:0000259" key="4">
    <source>
        <dbReference type="Pfam" id="PF00497"/>
    </source>
</evidence>
<dbReference type="EMBL" id="NDXW01000002">
    <property type="protein sequence ID" value="RDH41857.1"/>
    <property type="molecule type" value="Genomic_DNA"/>
</dbReference>
<evidence type="ECO:0000256" key="1">
    <source>
        <dbReference type="ARBA" id="ARBA00010333"/>
    </source>
</evidence>
<gene>
    <name evidence="6" type="ORF">B9G39_25895</name>
    <name evidence="5" type="ORF">B9G39_26755</name>
</gene>
<dbReference type="Proteomes" id="UP000257039">
    <property type="component" value="Unassembled WGS sequence"/>
</dbReference>
<proteinExistence type="inferred from homology"/>
<evidence type="ECO:0000256" key="3">
    <source>
        <dbReference type="SAM" id="SignalP"/>
    </source>
</evidence>
<protein>
    <recommendedName>
        <fullName evidence="4">Solute-binding protein family 3/N-terminal domain-containing protein</fullName>
    </recommendedName>
</protein>
<dbReference type="InterPro" id="IPR001638">
    <property type="entry name" value="Solute-binding_3/MltF_N"/>
</dbReference>
<name>A0A4P9VI55_9GAMM</name>
<feature type="chain" id="PRO_5033442402" description="Solute-binding protein family 3/N-terminal domain-containing protein" evidence="3">
    <location>
        <begin position="23"/>
        <end position="254"/>
    </location>
</feature>
<comment type="caution">
    <text evidence="6">The sequence shown here is derived from an EMBL/GenBank/DDBJ whole genome shotgun (WGS) entry which is preliminary data.</text>
</comment>
<reference evidence="6 7" key="1">
    <citation type="submission" date="2017-04" db="EMBL/GenBank/DDBJ databases">
        <title>Draft genome sequence of Zooshikella ganghwensis VG4 isolated from Red Sea sediments.</title>
        <authorList>
            <person name="Rehman Z."/>
            <person name="Alam I."/>
            <person name="Kamau A."/>
            <person name="Bajic V."/>
            <person name="Leiknes T."/>
        </authorList>
    </citation>
    <scope>NUCLEOTIDE SEQUENCE [LARGE SCALE GENOMIC DNA]</scope>
    <source>
        <strain evidence="6 7">VG4</strain>
    </source>
</reference>
<sequence>MLFNKMRLQFGLLLFFCIKAIANDYDYTFAADTWPPYYGPKLNNGGFLTEIIKEAYQLQGKKVFVVFTSWKRALELSKKGKYHALFGAYPVPEREPYFQYTSAICNSQMHLFSKRSKAYEIITLKDLGKLRVGIVRGYFYSELFEQADYLNKQEALSDEVNIRLLIHDRIDLIVIDGRVLQYYINTTYPTFANQFRQHEPIMSDDTVHLAISKAIPHTQQLYQEFEQGFTKMKAQGRVQAIMQAHGFSLPNDAK</sequence>
<keyword evidence="7" id="KW-1185">Reference proteome</keyword>